<protein>
    <submittedName>
        <fullName evidence="1">Uncharacterized protein</fullName>
    </submittedName>
</protein>
<gene>
    <name evidence="1" type="ORF">QFC21_000323</name>
</gene>
<organism evidence="1 2">
    <name type="scientific">Naganishia friedmannii</name>
    <dbReference type="NCBI Taxonomy" id="89922"/>
    <lineage>
        <taxon>Eukaryota</taxon>
        <taxon>Fungi</taxon>
        <taxon>Dikarya</taxon>
        <taxon>Basidiomycota</taxon>
        <taxon>Agaricomycotina</taxon>
        <taxon>Tremellomycetes</taxon>
        <taxon>Filobasidiales</taxon>
        <taxon>Filobasidiaceae</taxon>
        <taxon>Naganishia</taxon>
    </lineage>
</organism>
<reference evidence="1" key="1">
    <citation type="submission" date="2023-04" db="EMBL/GenBank/DDBJ databases">
        <title>Draft Genome sequencing of Naganishia species isolated from polar environments using Oxford Nanopore Technology.</title>
        <authorList>
            <person name="Leo P."/>
            <person name="Venkateswaran K."/>
        </authorList>
    </citation>
    <scope>NUCLEOTIDE SEQUENCE</scope>
    <source>
        <strain evidence="1">MNA-CCFEE 5423</strain>
    </source>
</reference>
<proteinExistence type="predicted"/>
<sequence>MSFPHQDPLNEGGLEDDVNQSFDASSYINDDEESPEPYTSLDPESDAGTHDVMGNIEDPANLNHFLDHSNEDTGVITFIPEDLSHQDTAFDTRLAANLDVNSVRDLDENYGMGTVNMAAVGSHRIGNTDMYNEDSESPSTADVTPRASKISGKSGMRSADQQRYAAAMQQHHHVNVSTPFTGSSHLPKVGDVVSPRFPSTVLSRPSKEAEEIAESQSMHASSSVTPSEMQDRRIFSPANFERSPVKREPDEDGSQTFGNPGTTAGTPLQIQSFEQFEAETGQDDDDEDRFQRIPTVQLGANGAERSSDSSAPPEGRQGKRIGKGKEKDPSSGLEGDETEAGANAELDGMGDADGDDENARRKIKIEYIEDKSRRHITFSKRKAGIMKKAYELSILTGTQVLLLVVSETGLCYTYTTPKMSPMVTQPAGQQLIQACLNAPEGFGPDGEVLKVPSAPSGSKKDKSELAIRPLKLNAEELANLAAASASASDPTTPKKKKQGKPTLDGKDSKPGGAGAAQSRRRASEKVKRAASGAAKKGSRVISEGGLASSGSRTHPDHDMDVHQQPPPVPPLPSNVQRMPSNYNPGNTMNGSNAIPMLHHHNTQPDIQPGVSLVSPISSAFPLSHRLPPPPPPHHLQQHQSQPNEYPEYSQQVPGNGGHYYQAQSISIPHNQQPPPGAMVPVINYSYPTQAPHYMNSSPANSLQSQEMLRRQSQQSHPHTPSHPHAHQHYTQNMQDSRPNGQHSSQMLAGPIGMSGQM</sequence>
<accession>A0ACC2WBG5</accession>
<dbReference type="Proteomes" id="UP001227268">
    <property type="component" value="Unassembled WGS sequence"/>
</dbReference>
<evidence type="ECO:0000313" key="2">
    <source>
        <dbReference type="Proteomes" id="UP001227268"/>
    </source>
</evidence>
<evidence type="ECO:0000313" key="1">
    <source>
        <dbReference type="EMBL" id="KAJ9108997.1"/>
    </source>
</evidence>
<keyword evidence="2" id="KW-1185">Reference proteome</keyword>
<dbReference type="EMBL" id="JASBWT010000001">
    <property type="protein sequence ID" value="KAJ9108997.1"/>
    <property type="molecule type" value="Genomic_DNA"/>
</dbReference>
<comment type="caution">
    <text evidence="1">The sequence shown here is derived from an EMBL/GenBank/DDBJ whole genome shotgun (WGS) entry which is preliminary data.</text>
</comment>
<name>A0ACC2WBG5_9TREE</name>